<dbReference type="Pfam" id="PF04042">
    <property type="entry name" value="DNA_pol_E_B"/>
    <property type="match status" value="1"/>
</dbReference>
<gene>
    <name evidence="14" type="ORF">Z519_04593</name>
</gene>
<dbReference type="OrthoDB" id="3763at2759"/>
<evidence type="ECO:0000259" key="11">
    <source>
        <dbReference type="Pfam" id="PF04042"/>
    </source>
</evidence>
<dbReference type="EMBL" id="KN846985">
    <property type="protein sequence ID" value="KIW94617.1"/>
    <property type="molecule type" value="Genomic_DNA"/>
</dbReference>
<dbReference type="HOGENOM" id="CLU_021763_1_0_1"/>
<feature type="domain" description="DNA polymerase alpha/delta/epsilon subunit B" evidence="11">
    <location>
        <begin position="214"/>
        <end position="457"/>
    </location>
</feature>
<keyword evidence="5" id="KW-0548">Nucleotidyltransferase</keyword>
<dbReference type="GO" id="GO:0003677">
    <property type="term" value="F:DNA binding"/>
    <property type="evidence" value="ECO:0007669"/>
    <property type="project" value="InterPro"/>
</dbReference>
<keyword evidence="4" id="KW-0808">Transferase</keyword>
<sequence>MAPLKSLLRPWQKDERFDGRQRAPSSYNPLYSYRLSRGDTRHYHQQFGDMYFLRLAKLKPVVEKIAEEDWADFEIAGEKAQRVDRVLDVRQGQLCWVVGTIYMDMPLKPNILEDISKEHWVAGAPPRHSYLTEDGETQVMLEDESGRLRLAGAMLKSNLLVTGVIVAVLGTETANGDFDVLDLHIPDLPRQPRRWERDEEEETKMEVDQQRKKIALISGLDISETEADTLNLSLLSEFLLAEALDEDDRREACKISRLIIAGNSIVSELLPGHQMSIEDGKKPGNRKYGYDAASSNPEPTAHLDQFLAELLPSIPITIMAGEQDPANASLPQQPIHPAMLPHSRPYTTANIADPEEEEPGWLDSVTNPWDGDVEGWRFMGNSGQPVDDILKYVDFGGPDGKGADGRLEVMASMLRWRCAAPTAPDTLWCYPFQDRDQFVIEECPHVFFVGNQPRFDTSVIEGPEGQQVRLIAIPRFDASGELVLVDSETLEVEVVRFDIPGVSTTKVVLVPYSAHHVPKYHGWMKDPEIQEATASEPLTLEEEYAMQRSWRDDGDKLTFIICRPLHPNHSGDRDCRGQEQQAPRAMRTDDGEAEGREQSDPHHREIDAMVGDVNLFISTTAVEGDSGGRGDIPILTGEIELMIAEAAQQRKGYGRAALLAFLKYILAHESEILAEFFSQHHVEDGHHRSRKQHASSAPLGHFDHLSVKIGSTNFRSMALFQGLAFRKTSEEPSYFGEFELRLSRAGLVDLIARVEAGTTAEVTRQGGLLEGYREAGYSCQ</sequence>
<dbReference type="SUPFAM" id="SSF55729">
    <property type="entry name" value="Acyl-CoA N-acyltransferases (Nat)"/>
    <property type="match status" value="1"/>
</dbReference>
<comment type="subcellular location">
    <subcellularLocation>
        <location evidence="1">Nucleus</location>
    </subcellularLocation>
</comment>
<keyword evidence="7" id="KW-0239">DNA-directed DNA polymerase</keyword>
<dbReference type="InterPro" id="IPR000182">
    <property type="entry name" value="GNAT_dom"/>
</dbReference>
<dbReference type="FunFam" id="3.60.21.50:FF:000006">
    <property type="entry name" value="DNA polymerase delta subunit 2, putative"/>
    <property type="match status" value="1"/>
</dbReference>
<reference evidence="14" key="1">
    <citation type="submission" date="2015-01" db="EMBL/GenBank/DDBJ databases">
        <title>The Genome Sequence of Cladophialophora bantiana CBS 173.52.</title>
        <authorList>
            <consortium name="The Broad Institute Genomics Platform"/>
            <person name="Cuomo C."/>
            <person name="de Hoog S."/>
            <person name="Gorbushina A."/>
            <person name="Stielow B."/>
            <person name="Teixiera M."/>
            <person name="Abouelleil A."/>
            <person name="Chapman S.B."/>
            <person name="Priest M."/>
            <person name="Young S.K."/>
            <person name="Wortman J."/>
            <person name="Nusbaum C."/>
            <person name="Birren B."/>
        </authorList>
    </citation>
    <scope>NUCLEOTIDE SEQUENCE [LARGE SCALE GENOMIC DNA]</scope>
    <source>
        <strain evidence="14">CBS 173.52</strain>
    </source>
</reference>
<feature type="domain" description="DNA polymerase delta subunit OB-fold" evidence="13">
    <location>
        <begin position="46"/>
        <end position="182"/>
    </location>
</feature>
<dbReference type="Pfam" id="PF18018">
    <property type="entry name" value="DNA_pol_D_N"/>
    <property type="match status" value="1"/>
</dbReference>
<evidence type="ECO:0000256" key="9">
    <source>
        <dbReference type="ARBA" id="ARBA00049244"/>
    </source>
</evidence>
<feature type="domain" description="N-acetyltransferase" evidence="12">
    <location>
        <begin position="507"/>
        <end position="723"/>
    </location>
</feature>
<evidence type="ECO:0000259" key="12">
    <source>
        <dbReference type="Pfam" id="PF13302"/>
    </source>
</evidence>
<dbReference type="EC" id="2.7.7.7" evidence="3"/>
<dbReference type="InterPro" id="IPR016181">
    <property type="entry name" value="Acyl_CoA_acyltransferase"/>
</dbReference>
<dbReference type="AlphaFoldDB" id="A0A0D2G7L4"/>
<evidence type="ECO:0000256" key="5">
    <source>
        <dbReference type="ARBA" id="ARBA00022695"/>
    </source>
</evidence>
<dbReference type="GO" id="GO:0006273">
    <property type="term" value="P:lagging strand elongation"/>
    <property type="evidence" value="ECO:0007669"/>
    <property type="project" value="UniProtKB-ARBA"/>
</dbReference>
<keyword evidence="15" id="KW-1185">Reference proteome</keyword>
<accession>A0A0D2G7L4</accession>
<dbReference type="GO" id="GO:0016747">
    <property type="term" value="F:acyltransferase activity, transferring groups other than amino-acyl groups"/>
    <property type="evidence" value="ECO:0007669"/>
    <property type="project" value="InterPro"/>
</dbReference>
<evidence type="ECO:0000256" key="3">
    <source>
        <dbReference type="ARBA" id="ARBA00012417"/>
    </source>
</evidence>
<protein>
    <recommendedName>
        <fullName evidence="3">DNA-directed DNA polymerase</fullName>
        <ecNumber evidence="3">2.7.7.7</ecNumber>
    </recommendedName>
</protein>
<dbReference type="PANTHER" id="PTHR10416">
    <property type="entry name" value="DNA POLYMERASE DELTA SUBUNIT 2"/>
    <property type="match status" value="1"/>
</dbReference>
<feature type="region of interest" description="Disordered" evidence="10">
    <location>
        <begin position="570"/>
        <end position="603"/>
    </location>
</feature>
<dbReference type="Proteomes" id="UP000053789">
    <property type="component" value="Unassembled WGS sequence"/>
</dbReference>
<dbReference type="GO" id="GO:0043625">
    <property type="term" value="C:delta DNA polymerase complex"/>
    <property type="evidence" value="ECO:0007669"/>
    <property type="project" value="TreeGrafter"/>
</dbReference>
<dbReference type="Pfam" id="PF13302">
    <property type="entry name" value="Acetyltransf_3"/>
    <property type="match status" value="1"/>
</dbReference>
<name>A0A0D2G7L4_CLAB1</name>
<dbReference type="FunFam" id="2.40.50.430:FF:000002">
    <property type="entry name" value="DNA polymerase delta subunit"/>
    <property type="match status" value="1"/>
</dbReference>
<keyword evidence="8" id="KW-0539">Nucleus</keyword>
<dbReference type="PANTHER" id="PTHR10416:SF0">
    <property type="entry name" value="DNA POLYMERASE DELTA SUBUNIT 2"/>
    <property type="match status" value="1"/>
</dbReference>
<organism evidence="14 15">
    <name type="scientific">Cladophialophora bantiana (strain ATCC 10958 / CBS 173.52 / CDC B-1940 / NIH 8579)</name>
    <name type="common">Xylohypha bantiana</name>
    <dbReference type="NCBI Taxonomy" id="1442370"/>
    <lineage>
        <taxon>Eukaryota</taxon>
        <taxon>Fungi</taxon>
        <taxon>Dikarya</taxon>
        <taxon>Ascomycota</taxon>
        <taxon>Pezizomycotina</taxon>
        <taxon>Eurotiomycetes</taxon>
        <taxon>Chaetothyriomycetidae</taxon>
        <taxon>Chaetothyriales</taxon>
        <taxon>Herpotrichiellaceae</taxon>
        <taxon>Cladophialophora</taxon>
    </lineage>
</organism>
<proteinExistence type="inferred from homology"/>
<dbReference type="Gene3D" id="3.40.630.30">
    <property type="match status" value="1"/>
</dbReference>
<evidence type="ECO:0000259" key="13">
    <source>
        <dbReference type="Pfam" id="PF18018"/>
    </source>
</evidence>
<keyword evidence="6" id="KW-0235">DNA replication</keyword>
<evidence type="ECO:0000256" key="6">
    <source>
        <dbReference type="ARBA" id="ARBA00022705"/>
    </source>
</evidence>
<dbReference type="Gene3D" id="3.60.21.50">
    <property type="match status" value="1"/>
</dbReference>
<evidence type="ECO:0000256" key="7">
    <source>
        <dbReference type="ARBA" id="ARBA00022932"/>
    </source>
</evidence>
<dbReference type="RefSeq" id="XP_016621286.1">
    <property type="nucleotide sequence ID" value="XM_016762339.1"/>
</dbReference>
<dbReference type="Gene3D" id="2.40.50.430">
    <property type="match status" value="1"/>
</dbReference>
<dbReference type="GO" id="GO:0003887">
    <property type="term" value="F:DNA-directed DNA polymerase activity"/>
    <property type="evidence" value="ECO:0007669"/>
    <property type="project" value="UniProtKB-KW"/>
</dbReference>
<dbReference type="GeneID" id="27697521"/>
<dbReference type="InterPro" id="IPR007185">
    <property type="entry name" value="DNA_pol_a/d/e_bsu"/>
</dbReference>
<evidence type="ECO:0000256" key="2">
    <source>
        <dbReference type="ARBA" id="ARBA00006035"/>
    </source>
</evidence>
<evidence type="ECO:0000256" key="1">
    <source>
        <dbReference type="ARBA" id="ARBA00004123"/>
    </source>
</evidence>
<evidence type="ECO:0000313" key="15">
    <source>
        <dbReference type="Proteomes" id="UP000053789"/>
    </source>
</evidence>
<comment type="catalytic activity">
    <reaction evidence="9">
        <text>DNA(n) + a 2'-deoxyribonucleoside 5'-triphosphate = DNA(n+1) + diphosphate</text>
        <dbReference type="Rhea" id="RHEA:22508"/>
        <dbReference type="Rhea" id="RHEA-COMP:17339"/>
        <dbReference type="Rhea" id="RHEA-COMP:17340"/>
        <dbReference type="ChEBI" id="CHEBI:33019"/>
        <dbReference type="ChEBI" id="CHEBI:61560"/>
        <dbReference type="ChEBI" id="CHEBI:173112"/>
        <dbReference type="EC" id="2.7.7.7"/>
    </reaction>
</comment>
<dbReference type="CDD" id="cd07387">
    <property type="entry name" value="MPP_PolD2_C"/>
    <property type="match status" value="1"/>
</dbReference>
<dbReference type="InterPro" id="IPR040663">
    <property type="entry name" value="DNA_pol_D_N"/>
</dbReference>
<feature type="compositionally biased region" description="Basic and acidic residues" evidence="10">
    <location>
        <begin position="586"/>
        <end position="603"/>
    </location>
</feature>
<comment type="similarity">
    <text evidence="2">Belongs to the DNA polymerase delta/II small subunit family.</text>
</comment>
<dbReference type="InterPro" id="IPR041863">
    <property type="entry name" value="PolD2_C"/>
</dbReference>
<dbReference type="InterPro" id="IPR024826">
    <property type="entry name" value="DNA_pol_delta/II_ssu"/>
</dbReference>
<evidence type="ECO:0000256" key="4">
    <source>
        <dbReference type="ARBA" id="ARBA00022679"/>
    </source>
</evidence>
<evidence type="ECO:0000313" key="14">
    <source>
        <dbReference type="EMBL" id="KIW94617.1"/>
    </source>
</evidence>
<evidence type="ECO:0000256" key="8">
    <source>
        <dbReference type="ARBA" id="ARBA00023242"/>
    </source>
</evidence>
<dbReference type="GO" id="GO:0006281">
    <property type="term" value="P:DNA repair"/>
    <property type="evidence" value="ECO:0007669"/>
    <property type="project" value="UniProtKB-ARBA"/>
</dbReference>
<evidence type="ECO:0000256" key="10">
    <source>
        <dbReference type="SAM" id="MobiDB-lite"/>
    </source>
</evidence>